<dbReference type="PANTHER" id="PTHR12774">
    <property type="entry name" value="PEROXISOMAL BIOGENESIS FACTOR 19"/>
    <property type="match status" value="1"/>
</dbReference>
<evidence type="ECO:0000313" key="2">
    <source>
        <dbReference type="EMBL" id="KAG7441538.1"/>
    </source>
</evidence>
<proteinExistence type="predicted"/>
<accession>A0A9P7VI85</accession>
<protein>
    <submittedName>
        <fullName evidence="2">Pex19-domain-containing protein</fullName>
    </submittedName>
</protein>
<keyword evidence="3" id="KW-1185">Reference proteome</keyword>
<evidence type="ECO:0000313" key="3">
    <source>
        <dbReference type="Proteomes" id="UP000812287"/>
    </source>
</evidence>
<feature type="compositionally biased region" description="Pro residues" evidence="1">
    <location>
        <begin position="35"/>
        <end position="49"/>
    </location>
</feature>
<dbReference type="OrthoDB" id="21292at2759"/>
<dbReference type="AlphaFoldDB" id="A0A9P7VI85"/>
<organism evidence="2 3">
    <name type="scientific">Guyanagaster necrorhizus</name>
    <dbReference type="NCBI Taxonomy" id="856835"/>
    <lineage>
        <taxon>Eukaryota</taxon>
        <taxon>Fungi</taxon>
        <taxon>Dikarya</taxon>
        <taxon>Basidiomycota</taxon>
        <taxon>Agaricomycotina</taxon>
        <taxon>Agaricomycetes</taxon>
        <taxon>Agaricomycetidae</taxon>
        <taxon>Agaricales</taxon>
        <taxon>Marasmiineae</taxon>
        <taxon>Physalacriaceae</taxon>
        <taxon>Guyanagaster</taxon>
    </lineage>
</organism>
<dbReference type="GO" id="GO:0045046">
    <property type="term" value="P:protein import into peroxisome membrane"/>
    <property type="evidence" value="ECO:0007669"/>
    <property type="project" value="TreeGrafter"/>
</dbReference>
<comment type="caution">
    <text evidence="2">The sequence shown here is derived from an EMBL/GenBank/DDBJ whole genome shotgun (WGS) entry which is preliminary data.</text>
</comment>
<name>A0A9P7VI85_9AGAR</name>
<dbReference type="GeneID" id="66112016"/>
<dbReference type="InterPro" id="IPR038322">
    <property type="entry name" value="Pex19_C_sf"/>
</dbReference>
<feature type="region of interest" description="Disordered" evidence="1">
    <location>
        <begin position="1"/>
        <end position="70"/>
    </location>
</feature>
<dbReference type="Proteomes" id="UP000812287">
    <property type="component" value="Unassembled WGS sequence"/>
</dbReference>
<evidence type="ECO:0000256" key="1">
    <source>
        <dbReference type="SAM" id="MobiDB-lite"/>
    </source>
</evidence>
<dbReference type="InterPro" id="IPR006708">
    <property type="entry name" value="Pex19"/>
</dbReference>
<dbReference type="RefSeq" id="XP_043035038.1">
    <property type="nucleotide sequence ID" value="XM_043189719.1"/>
</dbReference>
<dbReference type="Gene3D" id="1.20.120.900">
    <property type="entry name" value="Pex19, mPTS binding domain"/>
    <property type="match status" value="1"/>
</dbReference>
<dbReference type="EMBL" id="MU250559">
    <property type="protein sequence ID" value="KAG7441538.1"/>
    <property type="molecule type" value="Genomic_DNA"/>
</dbReference>
<gene>
    <name evidence="2" type="ORF">BT62DRAFT_982777</name>
</gene>
<feature type="compositionally biased region" description="Acidic residues" evidence="1">
    <location>
        <begin position="11"/>
        <end position="24"/>
    </location>
</feature>
<dbReference type="Pfam" id="PF04614">
    <property type="entry name" value="Pex19"/>
    <property type="match status" value="1"/>
</dbReference>
<reference evidence="2" key="1">
    <citation type="submission" date="2020-11" db="EMBL/GenBank/DDBJ databases">
        <title>Adaptations for nitrogen fixation in a non-lichenized fungal sporocarp promotes dispersal by wood-feeding termites.</title>
        <authorList>
            <consortium name="DOE Joint Genome Institute"/>
            <person name="Koch R.A."/>
            <person name="Yoon G."/>
            <person name="Arayal U."/>
            <person name="Lail K."/>
            <person name="Amirebrahimi M."/>
            <person name="Labutti K."/>
            <person name="Lipzen A."/>
            <person name="Riley R."/>
            <person name="Barry K."/>
            <person name="Henrissat B."/>
            <person name="Grigoriev I.V."/>
            <person name="Herr J.R."/>
            <person name="Aime M.C."/>
        </authorList>
    </citation>
    <scope>NUCLEOTIDE SEQUENCE</scope>
    <source>
        <strain evidence="2">MCA 3950</strain>
    </source>
</reference>
<dbReference type="PANTHER" id="PTHR12774:SF2">
    <property type="entry name" value="PEROXISOMAL BIOGENESIS FACTOR 19"/>
    <property type="match status" value="1"/>
</dbReference>
<feature type="compositionally biased region" description="Basic and acidic residues" evidence="1">
    <location>
        <begin position="177"/>
        <end position="193"/>
    </location>
</feature>
<sequence>MSKAKRTTVQDTEEEDFDEFDGSEDVLSQFNIPRTSPPSISPPPPPPPTATTTFSERPHTNTLVDLPPKSILGSAKTELGSMAEDLDEDELTTEFTRELVKGMEDLMRELQVEAGHSDSQGDTEEDRIGLLKAAWEAMLVEGMNGEGGEDVQQMMGPDYKPKDAGRSGGDFQSKVKQTMDKLKQSESDLKAEDSTSTSDLDLASIEAMLKDLGMEENGGLDASEESIDGFFEKMMGQLMSKEVLYEPLKELSDKFPGFLSNPPADLTSEDKQRYQTQMGYVQKIVALFEAPGYDDKNAADMKKVVDLMSEIQSYGAPPTSIMGPLPPGLGFGPDGLPQMGEGCVVM</sequence>
<dbReference type="GO" id="GO:0005778">
    <property type="term" value="C:peroxisomal membrane"/>
    <property type="evidence" value="ECO:0007669"/>
    <property type="project" value="TreeGrafter"/>
</dbReference>
<dbReference type="GO" id="GO:0033328">
    <property type="term" value="F:peroxisome membrane targeting sequence binding"/>
    <property type="evidence" value="ECO:0007669"/>
    <property type="project" value="TreeGrafter"/>
</dbReference>
<feature type="region of interest" description="Disordered" evidence="1">
    <location>
        <begin position="145"/>
        <end position="197"/>
    </location>
</feature>